<comment type="caution">
    <text evidence="4">The sequence shown here is derived from an EMBL/GenBank/DDBJ whole genome shotgun (WGS) entry which is preliminary data.</text>
</comment>
<dbReference type="InterPro" id="IPR051055">
    <property type="entry name" value="PIF1_helicase"/>
</dbReference>
<comment type="catalytic activity">
    <reaction evidence="1">
        <text>ATP + H2O = ADP + phosphate + H(+)</text>
        <dbReference type="Rhea" id="RHEA:13065"/>
        <dbReference type="ChEBI" id="CHEBI:15377"/>
        <dbReference type="ChEBI" id="CHEBI:15378"/>
        <dbReference type="ChEBI" id="CHEBI:30616"/>
        <dbReference type="ChEBI" id="CHEBI:43474"/>
        <dbReference type="ChEBI" id="CHEBI:456216"/>
        <dbReference type="EC" id="5.6.2.3"/>
    </reaction>
</comment>
<dbReference type="Proteomes" id="UP000623467">
    <property type="component" value="Unassembled WGS sequence"/>
</dbReference>
<comment type="cofactor">
    <cofactor evidence="1">
        <name>Mg(2+)</name>
        <dbReference type="ChEBI" id="CHEBI:18420"/>
    </cofactor>
</comment>
<dbReference type="OrthoDB" id="10007484at2759"/>
<dbReference type="GO" id="GO:0000723">
    <property type="term" value="P:telomere maintenance"/>
    <property type="evidence" value="ECO:0007669"/>
    <property type="project" value="InterPro"/>
</dbReference>
<keyword evidence="1" id="KW-0547">Nucleotide-binding</keyword>
<feature type="domain" description="Helitron helicase-like" evidence="3">
    <location>
        <begin position="167"/>
        <end position="334"/>
    </location>
</feature>
<gene>
    <name evidence="4" type="ORF">MSAN_00340100</name>
</gene>
<dbReference type="EC" id="5.6.2.3" evidence="1"/>
<keyword evidence="1" id="KW-0378">Hydrolase</keyword>
<dbReference type="Pfam" id="PF05970">
    <property type="entry name" value="PIF1"/>
    <property type="match status" value="1"/>
</dbReference>
<dbReference type="PANTHER" id="PTHR47642">
    <property type="entry name" value="ATP-DEPENDENT DNA HELICASE"/>
    <property type="match status" value="1"/>
</dbReference>
<keyword evidence="1" id="KW-0234">DNA repair</keyword>
<evidence type="ECO:0000259" key="3">
    <source>
        <dbReference type="Pfam" id="PF14214"/>
    </source>
</evidence>
<keyword evidence="5" id="KW-1185">Reference proteome</keyword>
<evidence type="ECO:0000313" key="4">
    <source>
        <dbReference type="EMBL" id="KAF7374555.1"/>
    </source>
</evidence>
<dbReference type="InterPro" id="IPR010285">
    <property type="entry name" value="DNA_helicase_pif1-like_DEAD"/>
</dbReference>
<keyword evidence="1" id="KW-0067">ATP-binding</keyword>
<dbReference type="InterPro" id="IPR025476">
    <property type="entry name" value="Helitron_helicase-like"/>
</dbReference>
<evidence type="ECO:0000256" key="1">
    <source>
        <dbReference type="RuleBase" id="RU363044"/>
    </source>
</evidence>
<dbReference type="Gene3D" id="3.40.50.300">
    <property type="entry name" value="P-loop containing nucleotide triphosphate hydrolases"/>
    <property type="match status" value="1"/>
</dbReference>
<dbReference type="EMBL" id="JACAZH010000002">
    <property type="protein sequence ID" value="KAF7374555.1"/>
    <property type="molecule type" value="Genomic_DNA"/>
</dbReference>
<evidence type="ECO:0000259" key="2">
    <source>
        <dbReference type="Pfam" id="PF05970"/>
    </source>
</evidence>
<dbReference type="GO" id="GO:0005524">
    <property type="term" value="F:ATP binding"/>
    <property type="evidence" value="ECO:0007669"/>
    <property type="project" value="UniProtKB-KW"/>
</dbReference>
<dbReference type="GO" id="GO:0006310">
    <property type="term" value="P:DNA recombination"/>
    <property type="evidence" value="ECO:0007669"/>
    <property type="project" value="UniProtKB-KW"/>
</dbReference>
<dbReference type="Pfam" id="PF14214">
    <property type="entry name" value="Helitron_like_N"/>
    <property type="match status" value="1"/>
</dbReference>
<dbReference type="InterPro" id="IPR027417">
    <property type="entry name" value="P-loop_NTPase"/>
</dbReference>
<organism evidence="4 5">
    <name type="scientific">Mycena sanguinolenta</name>
    <dbReference type="NCBI Taxonomy" id="230812"/>
    <lineage>
        <taxon>Eukaryota</taxon>
        <taxon>Fungi</taxon>
        <taxon>Dikarya</taxon>
        <taxon>Basidiomycota</taxon>
        <taxon>Agaricomycotina</taxon>
        <taxon>Agaricomycetes</taxon>
        <taxon>Agaricomycetidae</taxon>
        <taxon>Agaricales</taxon>
        <taxon>Marasmiineae</taxon>
        <taxon>Mycenaceae</taxon>
        <taxon>Mycena</taxon>
    </lineage>
</organism>
<comment type="similarity">
    <text evidence="1">Belongs to the helicase family.</text>
</comment>
<keyword evidence="1" id="KW-0227">DNA damage</keyword>
<keyword evidence="1 4" id="KW-0347">Helicase</keyword>
<accession>A0A8H6ZF86</accession>
<sequence length="1546" mass="172412">MSSLATFCAVPVSTEFNGHARSSSVSLDWVLNSGLSTRNSQVSGSLALPCNAGVISMYLNDVPVVASLASDLVLGLDWFNFVRNSVPSEAVLVHLTRGPLQLRQQPGPLSSTISNGRIGVDPLLSSSPMSSGGLGAVTTPSLVPRTAGIDVVAAVVKQLMEQIDTQTVDGYQAKLEQNSFAKPETEGEKAAAKLMKYLSYVSDHIPGSVGDVNSMKQQLHGKIICDALPHFFATVNPAESHNPIAQVLAGSDIDLDQIFSVLGAAAKESSTRAKILAENPVAGAQFFHLIVTKFLEIILGTGRASKIGILGKVKGWYAVVESQVRGSLHIHLLIWIEGAPASPIDMKERMNSDPEFRRKLTEWYDDIICQSFPKNSVPYVAAVGDAKQRPVLSRPLNPDVEDYEQQRDQQHRDLIENTGLIHGHNATCFKHIPRRIHSLIDEDNDCRFQLPRPLVSETHFDEDGDLVLRCENGHLNGHNPTATLCLGCNTDLKQTASGSVAMAMVEYMCNYTVKLQLDTSVVFSALCASIKALQDNPPRDIDGAVDESEMSRLMMVKATNKLVGKRELSGQQTASHLLGRKNRYTSDEYREYWWSSLLRDIARDVFTEESKGGLPNDDNDEISGETMLDSAQQLIIPDDEDDSLVALLPGMFDTEEGGNLTEKTEKRYSKLFEDIFFRPPELEHMCAWDILRNYTKEKKPKSKTQRNTYLGFQTGHPQQTTHCLKRLEKPIIPVLMGYRIPRNDSEADRTKYAVVVLALFQPWSTLKSTPLKSAETTWVDALSRLQKSMSPEHVRVMLNMQLLYQTRDAKFDFSAKRGKRLVELMKQAKNSGIDMEEESENGYDPVWENAMQSALDPDELDESTRDAQMIIAEADNGGFYSVHTDPTSEVIAKFTGKTRYGDEDDVIKANTASKALLSEKDLLIKHRLKAAEQHLNQPHHVQKPSDRIPHALCTTLLDEARRAKELYEHFHAKPTSNSPWPWSSLFPYQQLCFALVIKHTLNDEQTRAFLLLADKIGRELETGIKEPPMTLLCTGPGGTGKSVIFQAWKEFYEITGYPERLRLTAPTGVVASDIGGCTIHSEASLRVSPAKMKSTPSLRTNLEERISPLETLILDEVYFLSAADLARISEYLCMGKGVTERLCGGLNWATCGDPCRLPPPGGNSLFAHELVQSHRNSNLNDLNEGIRQDVKGIQIWHQIEHIVVLDEIMRQKDDPLLIQILKRLRKGLCTEQDKEILDKYVLSNENCSPETRNLTNIKRWVDNPAQACPLIVYTNIARDRHNNSMAEAFATATGQGYHLYHSKDTRGRGKNRYQLAGLAAEAAWAMPVKEAKDLGGKLPYIPGMPVFCTENIATELGISNGSPGTLVSIVFEEIDGRRYAISADVDFRAYKNNNPHAPHPHRVTLKLMTNQIHFRVPNSERVYNATRSQLPLIPCGRSLDVCCIDLASCTSIQSAYVMLSRVRRLDGLCILRPFRLDRIKNHISEELRNELKRTEMKAKITKAYSRERLSWFYGLVPEGEVKLLTQGRLTLDGLNQDAVMTVPNEQ</sequence>
<name>A0A8H6ZF86_9AGAR</name>
<dbReference type="GO" id="GO:0043139">
    <property type="term" value="F:5'-3' DNA helicase activity"/>
    <property type="evidence" value="ECO:0007669"/>
    <property type="project" value="UniProtKB-EC"/>
</dbReference>
<dbReference type="GO" id="GO:0006281">
    <property type="term" value="P:DNA repair"/>
    <property type="evidence" value="ECO:0007669"/>
    <property type="project" value="UniProtKB-KW"/>
</dbReference>
<dbReference type="GO" id="GO:0016787">
    <property type="term" value="F:hydrolase activity"/>
    <property type="evidence" value="ECO:0007669"/>
    <property type="project" value="UniProtKB-KW"/>
</dbReference>
<keyword evidence="1" id="KW-0233">DNA recombination</keyword>
<feature type="domain" description="DNA helicase Pif1-like DEAD-box helicase" evidence="2">
    <location>
        <begin position="1020"/>
        <end position="1159"/>
    </location>
</feature>
<dbReference type="PANTHER" id="PTHR47642:SF5">
    <property type="entry name" value="ATP-DEPENDENT DNA HELICASE"/>
    <property type="match status" value="1"/>
</dbReference>
<dbReference type="SUPFAM" id="SSF52540">
    <property type="entry name" value="P-loop containing nucleoside triphosphate hydrolases"/>
    <property type="match status" value="2"/>
</dbReference>
<proteinExistence type="inferred from homology"/>
<evidence type="ECO:0000313" key="5">
    <source>
        <dbReference type="Proteomes" id="UP000623467"/>
    </source>
</evidence>
<reference evidence="4" key="1">
    <citation type="submission" date="2020-05" db="EMBL/GenBank/DDBJ databases">
        <title>Mycena genomes resolve the evolution of fungal bioluminescence.</title>
        <authorList>
            <person name="Tsai I.J."/>
        </authorList>
    </citation>
    <scope>NUCLEOTIDE SEQUENCE</scope>
    <source>
        <strain evidence="4">160909Yilan</strain>
    </source>
</reference>
<protein>
    <recommendedName>
        <fullName evidence="1">ATP-dependent DNA helicase</fullName>
        <ecNumber evidence="1">5.6.2.3</ecNumber>
    </recommendedName>
</protein>